<dbReference type="GO" id="GO:0006260">
    <property type="term" value="P:DNA replication"/>
    <property type="evidence" value="ECO:0007669"/>
    <property type="project" value="UniProtKB-UniRule"/>
</dbReference>
<dbReference type="SUPFAM" id="SSF51306">
    <property type="entry name" value="LexA/Signal peptidase"/>
    <property type="match status" value="1"/>
</dbReference>
<dbReference type="GO" id="GO:0009432">
    <property type="term" value="P:SOS response"/>
    <property type="evidence" value="ECO:0007669"/>
    <property type="project" value="UniProtKB-UniRule"/>
</dbReference>
<dbReference type="AlphaFoldDB" id="A0A1I2TPE3"/>
<keyword evidence="5 12" id="KW-0378">Hydrolase</keyword>
<dbReference type="Gene3D" id="1.10.10.10">
    <property type="entry name" value="Winged helix-like DNA-binding domain superfamily/Winged helix DNA-binding domain"/>
    <property type="match status" value="1"/>
</dbReference>
<dbReference type="GO" id="GO:0003677">
    <property type="term" value="F:DNA binding"/>
    <property type="evidence" value="ECO:0007669"/>
    <property type="project" value="UniProtKB-UniRule"/>
</dbReference>
<keyword evidence="9 12" id="KW-0804">Transcription</keyword>
<dbReference type="FunFam" id="2.10.109.10:FF:000001">
    <property type="entry name" value="LexA repressor"/>
    <property type="match status" value="1"/>
</dbReference>
<dbReference type="HAMAP" id="MF_00015">
    <property type="entry name" value="LexA"/>
    <property type="match status" value="1"/>
</dbReference>
<dbReference type="InterPro" id="IPR006197">
    <property type="entry name" value="Peptidase_S24_LexA"/>
</dbReference>
<evidence type="ECO:0000256" key="3">
    <source>
        <dbReference type="ARBA" id="ARBA00022705"/>
    </source>
</evidence>
<evidence type="ECO:0000256" key="6">
    <source>
        <dbReference type="ARBA" id="ARBA00022813"/>
    </source>
</evidence>
<keyword evidence="2 12" id="KW-0678">Repressor</keyword>
<comment type="subunit">
    <text evidence="12">Homodimer.</text>
</comment>
<evidence type="ECO:0000256" key="13">
    <source>
        <dbReference type="RuleBase" id="RU003991"/>
    </source>
</evidence>
<dbReference type="InterPro" id="IPR036286">
    <property type="entry name" value="LexA/Signal_pep-like_sf"/>
</dbReference>
<keyword evidence="4 12" id="KW-0227">DNA damage</keyword>
<organism evidence="16 17">
    <name type="scientific">Desulfotruncus arcticus DSM 17038</name>
    <dbReference type="NCBI Taxonomy" id="1121424"/>
    <lineage>
        <taxon>Bacteria</taxon>
        <taxon>Bacillati</taxon>
        <taxon>Bacillota</taxon>
        <taxon>Clostridia</taxon>
        <taxon>Eubacteriales</taxon>
        <taxon>Desulfallaceae</taxon>
        <taxon>Desulfotruncus</taxon>
    </lineage>
</organism>
<keyword evidence="17" id="KW-1185">Reference proteome</keyword>
<proteinExistence type="inferred from homology"/>
<evidence type="ECO:0000313" key="16">
    <source>
        <dbReference type="EMBL" id="SFG66039.1"/>
    </source>
</evidence>
<dbReference type="GO" id="GO:0004252">
    <property type="term" value="F:serine-type endopeptidase activity"/>
    <property type="evidence" value="ECO:0007669"/>
    <property type="project" value="UniProtKB-UniRule"/>
</dbReference>
<dbReference type="InterPro" id="IPR036390">
    <property type="entry name" value="WH_DNA-bd_sf"/>
</dbReference>
<feature type="domain" description="LexA repressor DNA-binding" evidence="15">
    <location>
        <begin position="3"/>
        <end position="64"/>
    </location>
</feature>
<dbReference type="PRINTS" id="PR00726">
    <property type="entry name" value="LEXASERPTASE"/>
</dbReference>
<dbReference type="CDD" id="cd06529">
    <property type="entry name" value="S24_LexA-like"/>
    <property type="match status" value="1"/>
</dbReference>
<evidence type="ECO:0000256" key="9">
    <source>
        <dbReference type="ARBA" id="ARBA00023163"/>
    </source>
</evidence>
<comment type="catalytic activity">
    <reaction evidence="12">
        <text>Hydrolysis of Ala-|-Gly bond in repressor LexA.</text>
        <dbReference type="EC" id="3.4.21.88"/>
    </reaction>
</comment>
<keyword evidence="3 12" id="KW-0235">DNA replication</keyword>
<sequence>MALNQQEKDILNFIKQYIKESGYPPTVREIGKAVGFRSSSTVHGYLHRLHEKGAIKLDPTKPRALVVIEDEYTKEIITVPVLGQVAAGLPLLAEENYEDVFPLPADFTGSGDLFILRIKGDSMIEAGILEGDLVVVRKQPKVENGEIAVAMIEGEATVKRFFKEKDHILLQPENSLYAPIIAREVEILGKVVGLVRRY</sequence>
<dbReference type="InterPro" id="IPR015927">
    <property type="entry name" value="Peptidase_S24_S26A/B/C"/>
</dbReference>
<dbReference type="SUPFAM" id="SSF46785">
    <property type="entry name" value="Winged helix' DNA-binding domain"/>
    <property type="match status" value="1"/>
</dbReference>
<feature type="active site" description="For autocatalytic cleavage activity" evidence="12">
    <location>
        <position position="122"/>
    </location>
</feature>
<dbReference type="OrthoDB" id="9802364at2"/>
<dbReference type="PANTHER" id="PTHR33516:SF2">
    <property type="entry name" value="LEXA REPRESSOR-RELATED"/>
    <property type="match status" value="1"/>
</dbReference>
<evidence type="ECO:0000256" key="1">
    <source>
        <dbReference type="ARBA" id="ARBA00007484"/>
    </source>
</evidence>
<dbReference type="InterPro" id="IPR036388">
    <property type="entry name" value="WH-like_DNA-bd_sf"/>
</dbReference>
<dbReference type="Gene3D" id="2.10.109.10">
    <property type="entry name" value="Umud Fragment, subunit A"/>
    <property type="match status" value="1"/>
</dbReference>
<evidence type="ECO:0000256" key="10">
    <source>
        <dbReference type="ARBA" id="ARBA00023204"/>
    </source>
</evidence>
<dbReference type="InterPro" id="IPR039418">
    <property type="entry name" value="LexA-like"/>
</dbReference>
<evidence type="ECO:0000256" key="12">
    <source>
        <dbReference type="HAMAP-Rule" id="MF_00015"/>
    </source>
</evidence>
<dbReference type="GO" id="GO:0006508">
    <property type="term" value="P:proteolysis"/>
    <property type="evidence" value="ECO:0007669"/>
    <property type="project" value="InterPro"/>
</dbReference>
<reference evidence="17" key="1">
    <citation type="submission" date="2016-10" db="EMBL/GenBank/DDBJ databases">
        <authorList>
            <person name="Varghese N."/>
            <person name="Submissions S."/>
        </authorList>
    </citation>
    <scope>NUCLEOTIDE SEQUENCE [LARGE SCALE GENOMIC DNA]</scope>
    <source>
        <strain evidence="17">DSM 17038</strain>
    </source>
</reference>
<keyword evidence="7 12" id="KW-0805">Transcription regulation</keyword>
<dbReference type="GO" id="GO:0045892">
    <property type="term" value="P:negative regulation of DNA-templated transcription"/>
    <property type="evidence" value="ECO:0007669"/>
    <property type="project" value="UniProtKB-UniRule"/>
</dbReference>
<dbReference type="InterPro" id="IPR050077">
    <property type="entry name" value="LexA_repressor"/>
</dbReference>
<dbReference type="PANTHER" id="PTHR33516">
    <property type="entry name" value="LEXA REPRESSOR"/>
    <property type="match status" value="1"/>
</dbReference>
<keyword evidence="10 12" id="KW-0234">DNA repair</keyword>
<comment type="similarity">
    <text evidence="1 12 13">Belongs to the peptidase S24 family.</text>
</comment>
<keyword evidence="8 12" id="KW-0238">DNA-binding</keyword>
<dbReference type="STRING" id="341036.SAMN05660649_02335"/>
<dbReference type="Pfam" id="PF01726">
    <property type="entry name" value="LexA_DNA_bind"/>
    <property type="match status" value="1"/>
</dbReference>
<dbReference type="GO" id="GO:0006281">
    <property type="term" value="P:DNA repair"/>
    <property type="evidence" value="ECO:0007669"/>
    <property type="project" value="UniProtKB-UniRule"/>
</dbReference>
<evidence type="ECO:0000256" key="7">
    <source>
        <dbReference type="ARBA" id="ARBA00023015"/>
    </source>
</evidence>
<feature type="site" description="Cleavage; by autolysis" evidence="12">
    <location>
        <begin position="87"/>
        <end position="88"/>
    </location>
</feature>
<gene>
    <name evidence="12" type="primary">lexA</name>
    <name evidence="16" type="ORF">SAMN05660649_02335</name>
</gene>
<evidence type="ECO:0000256" key="4">
    <source>
        <dbReference type="ARBA" id="ARBA00022763"/>
    </source>
</evidence>
<evidence type="ECO:0000259" key="15">
    <source>
        <dbReference type="Pfam" id="PF01726"/>
    </source>
</evidence>
<dbReference type="NCBIfam" id="TIGR00498">
    <property type="entry name" value="lexA"/>
    <property type="match status" value="1"/>
</dbReference>
<accession>A0A1I2TPE3</accession>
<keyword evidence="11 12" id="KW-0742">SOS response</keyword>
<name>A0A1I2TPE3_9FIRM</name>
<comment type="function">
    <text evidence="12">Represses a number of genes involved in the response to DNA damage (SOS response), including recA and lexA. In the presence of single-stranded DNA, RecA interacts with LexA causing an autocatalytic cleavage which disrupts the DNA-binding part of LexA, leading to derepression of the SOS regulon and eventually DNA repair.</text>
</comment>
<evidence type="ECO:0000256" key="5">
    <source>
        <dbReference type="ARBA" id="ARBA00022801"/>
    </source>
</evidence>
<dbReference type="InterPro" id="IPR006200">
    <property type="entry name" value="LexA"/>
</dbReference>
<evidence type="ECO:0000256" key="2">
    <source>
        <dbReference type="ARBA" id="ARBA00022491"/>
    </source>
</evidence>
<dbReference type="Proteomes" id="UP000199337">
    <property type="component" value="Unassembled WGS sequence"/>
</dbReference>
<dbReference type="EMBL" id="FOOX01000007">
    <property type="protein sequence ID" value="SFG66039.1"/>
    <property type="molecule type" value="Genomic_DNA"/>
</dbReference>
<dbReference type="EC" id="3.4.21.88" evidence="12"/>
<feature type="domain" description="Peptidase S24/S26A/S26B/S26C" evidence="14">
    <location>
        <begin position="80"/>
        <end position="192"/>
    </location>
</feature>
<dbReference type="RefSeq" id="WP_092471533.1">
    <property type="nucleotide sequence ID" value="NZ_FOOX01000007.1"/>
</dbReference>
<feature type="active site" description="For autocatalytic cleavage activity" evidence="12">
    <location>
        <position position="159"/>
    </location>
</feature>
<keyword evidence="6 12" id="KW-0068">Autocatalytic cleavage</keyword>
<feature type="DNA-binding region" description="H-T-H motif" evidence="12">
    <location>
        <begin position="27"/>
        <end position="47"/>
    </location>
</feature>
<dbReference type="InterPro" id="IPR006199">
    <property type="entry name" value="LexA_DNA-bd_dom"/>
</dbReference>
<evidence type="ECO:0000259" key="14">
    <source>
        <dbReference type="Pfam" id="PF00717"/>
    </source>
</evidence>
<evidence type="ECO:0000256" key="11">
    <source>
        <dbReference type="ARBA" id="ARBA00023236"/>
    </source>
</evidence>
<evidence type="ECO:0000313" key="17">
    <source>
        <dbReference type="Proteomes" id="UP000199337"/>
    </source>
</evidence>
<protein>
    <recommendedName>
        <fullName evidence="12">LexA repressor</fullName>
        <ecNumber evidence="12">3.4.21.88</ecNumber>
    </recommendedName>
</protein>
<evidence type="ECO:0000256" key="8">
    <source>
        <dbReference type="ARBA" id="ARBA00023125"/>
    </source>
</evidence>
<dbReference type="Pfam" id="PF00717">
    <property type="entry name" value="Peptidase_S24"/>
    <property type="match status" value="1"/>
</dbReference>